<keyword evidence="1" id="KW-0732">Signal</keyword>
<keyword evidence="3" id="KW-1185">Reference proteome</keyword>
<feature type="chain" id="PRO_5035712535" evidence="1">
    <location>
        <begin position="25"/>
        <end position="305"/>
    </location>
</feature>
<gene>
    <name evidence="2" type="ORF">OFUS_LOCUS20185</name>
</gene>
<dbReference type="Proteomes" id="UP000749559">
    <property type="component" value="Unassembled WGS sequence"/>
</dbReference>
<evidence type="ECO:0000313" key="3">
    <source>
        <dbReference type="Proteomes" id="UP000749559"/>
    </source>
</evidence>
<feature type="signal peptide" evidence="1">
    <location>
        <begin position="1"/>
        <end position="24"/>
    </location>
</feature>
<dbReference type="AlphaFoldDB" id="A0A8S4PMU5"/>
<comment type="caution">
    <text evidence="2">The sequence shown here is derived from an EMBL/GenBank/DDBJ whole genome shotgun (WGS) entry which is preliminary data.</text>
</comment>
<proteinExistence type="predicted"/>
<reference evidence="2" key="1">
    <citation type="submission" date="2022-03" db="EMBL/GenBank/DDBJ databases">
        <authorList>
            <person name="Martin C."/>
        </authorList>
    </citation>
    <scope>NUCLEOTIDE SEQUENCE</scope>
</reference>
<sequence>MVVTYLPFGLVIVFTCLLLSEVEGRKTKPTVGFPGEAAQCRTINYLLYELYGPIWGAPLYYSYNHYMGHRYTSLKFIVEDIGIILNDTSIDANERFMLHNMMDTIENVLLGSAKRHEESYNKVRDRCETSVRVCDLTRIVWPSGLKDKQLKQAVRNVARVVHPGVSVWDAQIVKENGQKKFEKKMLYAYEIFERVWNHSMKRAVRRDKSETINQLNIVFGICSSFKDNVLKTIQLYIEYDDAVMHTIKVALNYMNAYGSLHKCKHCNILDVYCMNDFCPPVTRGLGCDNTLTDTRECLIEHKDSV</sequence>
<evidence type="ECO:0000313" key="2">
    <source>
        <dbReference type="EMBL" id="CAH1795675.1"/>
    </source>
</evidence>
<feature type="non-terminal residue" evidence="2">
    <location>
        <position position="305"/>
    </location>
</feature>
<organism evidence="2 3">
    <name type="scientific">Owenia fusiformis</name>
    <name type="common">Polychaete worm</name>
    <dbReference type="NCBI Taxonomy" id="6347"/>
    <lineage>
        <taxon>Eukaryota</taxon>
        <taxon>Metazoa</taxon>
        <taxon>Spiralia</taxon>
        <taxon>Lophotrochozoa</taxon>
        <taxon>Annelida</taxon>
        <taxon>Polychaeta</taxon>
        <taxon>Sedentaria</taxon>
        <taxon>Canalipalpata</taxon>
        <taxon>Sabellida</taxon>
        <taxon>Oweniida</taxon>
        <taxon>Oweniidae</taxon>
        <taxon>Owenia</taxon>
    </lineage>
</organism>
<accession>A0A8S4PMU5</accession>
<evidence type="ECO:0000256" key="1">
    <source>
        <dbReference type="SAM" id="SignalP"/>
    </source>
</evidence>
<name>A0A8S4PMU5_OWEFU</name>
<protein>
    <submittedName>
        <fullName evidence="2">Uncharacterized protein</fullName>
    </submittedName>
</protein>
<dbReference type="EMBL" id="CAIIXF020000009">
    <property type="protein sequence ID" value="CAH1795675.1"/>
    <property type="molecule type" value="Genomic_DNA"/>
</dbReference>